<feature type="domain" description="DNA mismatch repair proteins mutS family" evidence="5">
    <location>
        <begin position="422"/>
        <end position="598"/>
    </location>
</feature>
<dbReference type="SUPFAM" id="SSF52540">
    <property type="entry name" value="P-loop containing nucleoside triphosphate hydrolases"/>
    <property type="match status" value="1"/>
</dbReference>
<dbReference type="Pfam" id="PF00488">
    <property type="entry name" value="MutS_V"/>
    <property type="match status" value="1"/>
</dbReference>
<feature type="transmembrane region" description="Helical" evidence="4">
    <location>
        <begin position="32"/>
        <end position="51"/>
    </location>
</feature>
<dbReference type="KEGG" id="talb:FTW19_07880"/>
<accession>A0A5B9E6M4</accession>
<dbReference type="Proteomes" id="UP000321820">
    <property type="component" value="Chromosome"/>
</dbReference>
<dbReference type="InterPro" id="IPR027417">
    <property type="entry name" value="P-loop_NTPase"/>
</dbReference>
<evidence type="ECO:0000313" key="7">
    <source>
        <dbReference type="Proteomes" id="UP000321820"/>
    </source>
</evidence>
<dbReference type="PANTHER" id="PTHR11361">
    <property type="entry name" value="DNA MISMATCH REPAIR PROTEIN MUTS FAMILY MEMBER"/>
    <property type="match status" value="1"/>
</dbReference>
<evidence type="ECO:0000256" key="4">
    <source>
        <dbReference type="SAM" id="Phobius"/>
    </source>
</evidence>
<sequence>MAASSPWSPVEEYMRRRRLREQQVERHETRHIALGYLKLLLIAATIAIAWLSRSHSYRSLWLPGIPILLFIAVAVYHSRVLRRQADERRAVEFYSKGLARIGDDWPRTTERSLPEQAIMSSLYARDLDIVGKGSLFELLCVARTRMGEQCLLAWLLHAASPETIYRRQNAVSELRGQLDFREEMAVTGEAVSIGVWPESLKQWGASTHPFASIWLRWLAAGLTLLAVGAAAFWLTHGFAGPLLAVLVAQWCLVRYLKRRIALTLDGADKAFQNLKLVSALLHEIEQQHFEGPHLQSIQKQLFSGHIAASEAIAQLGKIVDYLEALANPFVRLFNLPLMYTVQLAFAIHAWRERHGHALASWLDSLGEMEALLSLAAYSYEHPEDPFPTFVDGPGNFHAEYLGHPLIPAAKCVRNSVDIGEPARVLLVSGSNMSGKSTLMRTVGINTVLALCGAPVRAKRMQLTPLRIGASLLVNDSLQRGASRFYAEIEKLQAICSLAQQSGPPLLFLLDELLQGTNSKDRRIGAEGVTRELVEAGAIGILTTHDLSLTHMDHEDGMLRNMHFQDAIVDGKMQFDFLLQEGVVTKSNGVELMRLIGLKV</sequence>
<keyword evidence="2" id="KW-0067">ATP-binding</keyword>
<dbReference type="GO" id="GO:0140664">
    <property type="term" value="F:ATP-dependent DNA damage sensor activity"/>
    <property type="evidence" value="ECO:0007669"/>
    <property type="project" value="InterPro"/>
</dbReference>
<dbReference type="AlphaFoldDB" id="A0A5B9E6M4"/>
<dbReference type="SUPFAM" id="SSF48334">
    <property type="entry name" value="DNA repair protein MutS, domain III"/>
    <property type="match status" value="2"/>
</dbReference>
<dbReference type="InterPro" id="IPR000432">
    <property type="entry name" value="DNA_mismatch_repair_MutS_C"/>
</dbReference>
<keyword evidence="4" id="KW-0472">Membrane</keyword>
<keyword evidence="4" id="KW-1133">Transmembrane helix</keyword>
<keyword evidence="4" id="KW-0812">Transmembrane</keyword>
<evidence type="ECO:0000256" key="3">
    <source>
        <dbReference type="ARBA" id="ARBA00023125"/>
    </source>
</evidence>
<evidence type="ECO:0000256" key="2">
    <source>
        <dbReference type="ARBA" id="ARBA00022840"/>
    </source>
</evidence>
<organism evidence="6 7">
    <name type="scientific">Terriglobus albidus</name>
    <dbReference type="NCBI Taxonomy" id="1592106"/>
    <lineage>
        <taxon>Bacteria</taxon>
        <taxon>Pseudomonadati</taxon>
        <taxon>Acidobacteriota</taxon>
        <taxon>Terriglobia</taxon>
        <taxon>Terriglobales</taxon>
        <taxon>Acidobacteriaceae</taxon>
        <taxon>Terriglobus</taxon>
    </lineage>
</organism>
<dbReference type="OrthoDB" id="9802448at2"/>
<dbReference type="InterPro" id="IPR036187">
    <property type="entry name" value="DNA_mismatch_repair_MutS_sf"/>
</dbReference>
<dbReference type="GO" id="GO:0005524">
    <property type="term" value="F:ATP binding"/>
    <property type="evidence" value="ECO:0007669"/>
    <property type="project" value="UniProtKB-KW"/>
</dbReference>
<evidence type="ECO:0000313" key="6">
    <source>
        <dbReference type="EMBL" id="QEE27922.1"/>
    </source>
</evidence>
<name>A0A5B9E6M4_9BACT</name>
<keyword evidence="3" id="KW-0238">DNA-binding</keyword>
<dbReference type="PANTHER" id="PTHR11361:SF99">
    <property type="entry name" value="DNA MISMATCH REPAIR PROTEIN"/>
    <property type="match status" value="1"/>
</dbReference>
<feature type="transmembrane region" description="Helical" evidence="4">
    <location>
        <begin position="213"/>
        <end position="232"/>
    </location>
</feature>
<proteinExistence type="predicted"/>
<dbReference type="GO" id="GO:0030983">
    <property type="term" value="F:mismatched DNA binding"/>
    <property type="evidence" value="ECO:0007669"/>
    <property type="project" value="InterPro"/>
</dbReference>
<reference evidence="6 7" key="1">
    <citation type="submission" date="2019-08" db="EMBL/GenBank/DDBJ databases">
        <title>Complete genome sequence of Terriglobus albidus strain ORNL.</title>
        <authorList>
            <person name="Podar M."/>
        </authorList>
    </citation>
    <scope>NUCLEOTIDE SEQUENCE [LARGE SCALE GENOMIC DNA]</scope>
    <source>
        <strain evidence="6 7">ORNL</strain>
    </source>
</reference>
<feature type="transmembrane region" description="Helical" evidence="4">
    <location>
        <begin position="57"/>
        <end position="76"/>
    </location>
</feature>
<dbReference type="GO" id="GO:0006298">
    <property type="term" value="P:mismatch repair"/>
    <property type="evidence" value="ECO:0007669"/>
    <property type="project" value="InterPro"/>
</dbReference>
<keyword evidence="7" id="KW-1185">Reference proteome</keyword>
<evidence type="ECO:0000259" key="5">
    <source>
        <dbReference type="SMART" id="SM00534"/>
    </source>
</evidence>
<dbReference type="SMART" id="SM00534">
    <property type="entry name" value="MUTSac"/>
    <property type="match status" value="1"/>
</dbReference>
<dbReference type="Gene3D" id="3.40.50.300">
    <property type="entry name" value="P-loop containing nucleotide triphosphate hydrolases"/>
    <property type="match status" value="1"/>
</dbReference>
<dbReference type="InterPro" id="IPR045076">
    <property type="entry name" value="MutS"/>
</dbReference>
<protein>
    <submittedName>
        <fullName evidence="6">Mismatch repair protein</fullName>
    </submittedName>
</protein>
<dbReference type="Gene3D" id="1.10.1420.10">
    <property type="match status" value="1"/>
</dbReference>
<gene>
    <name evidence="6" type="ORF">FTW19_07880</name>
</gene>
<keyword evidence="1" id="KW-0547">Nucleotide-binding</keyword>
<dbReference type="GO" id="GO:0005829">
    <property type="term" value="C:cytosol"/>
    <property type="evidence" value="ECO:0007669"/>
    <property type="project" value="TreeGrafter"/>
</dbReference>
<dbReference type="EMBL" id="CP042806">
    <property type="protein sequence ID" value="QEE27922.1"/>
    <property type="molecule type" value="Genomic_DNA"/>
</dbReference>
<evidence type="ECO:0000256" key="1">
    <source>
        <dbReference type="ARBA" id="ARBA00022741"/>
    </source>
</evidence>